<keyword evidence="6 8" id="KW-0472">Membrane</keyword>
<feature type="transmembrane region" description="Helical" evidence="8">
    <location>
        <begin position="35"/>
        <end position="58"/>
    </location>
</feature>
<dbReference type="EMBL" id="JACHJF010000027">
    <property type="protein sequence ID" value="MBB5122428.1"/>
    <property type="molecule type" value="Genomic_DNA"/>
</dbReference>
<dbReference type="OrthoDB" id="9781469at2"/>
<evidence type="ECO:0000256" key="3">
    <source>
        <dbReference type="ARBA" id="ARBA00022475"/>
    </source>
</evidence>
<comment type="caution">
    <text evidence="10">The sequence shown here is derived from an EMBL/GenBank/DDBJ whole genome shotgun (WGS) entry which is preliminary data.</text>
</comment>
<dbReference type="NCBIfam" id="TIGR00711">
    <property type="entry name" value="efflux_EmrB"/>
    <property type="match status" value="1"/>
</dbReference>
<comment type="subcellular location">
    <subcellularLocation>
        <location evidence="1">Cell membrane</location>
        <topology evidence="1">Multi-pass membrane protein</topology>
    </subcellularLocation>
</comment>
<protein>
    <submittedName>
        <fullName evidence="10">EmrB/QacA subfamily drug resistance transporter</fullName>
    </submittedName>
</protein>
<sequence>MADVVDAAGGAGAAAESGTAGPAAGGPAAGKVSPLLLLALFSGLFLVFLDTTVVNVALPDLQDDLGADVRGLQWVVDSYLLTFSCLLLSAGALADRIGAKRLFTGALVGFTLTSAWCALSGSVGMLLVARAAQGVTGAVLMPVSMVIITQLFPDQKARGRMIGVQSAVAGLALAAGPLIGGLLVEEYGWQSVFWVNLPVGILAVAVLAVLLPRVRPEQRTGMDLGGQLLFVAGVGLLTYALIEGNSAGWTSARILGCLAGAAVTLIVFVLWEARRKHPLLPLEFFRHPHVSAGAIINFTVFGAMFGAVFLLMLTLQEVDGLSPVQAGVRTVVLTVTVAVTSVLGVMLGERVGVRITAFVGAVSMAAGLTGLLLLEYQDGFSHYWWQFLLLGLGAGFAGPPVTAALLRAVPEERAGTGSGVGYTSRQVGSVFGVAVSGTLVSHHLSSGAPSALAGLPLPPEAVDKIAAGDFSGAAALPERIRPEVLSRVGDLFLDGTHLAYVSGAGACGVAALAALLLLRRHRSGEEGGTPG</sequence>
<evidence type="ECO:0000256" key="7">
    <source>
        <dbReference type="ARBA" id="ARBA00023251"/>
    </source>
</evidence>
<dbReference type="InterPro" id="IPR011701">
    <property type="entry name" value="MFS"/>
</dbReference>
<name>A0A7W8BI80_STREU</name>
<feature type="transmembrane region" description="Helical" evidence="8">
    <location>
        <begin position="355"/>
        <end position="377"/>
    </location>
</feature>
<evidence type="ECO:0000313" key="11">
    <source>
        <dbReference type="Proteomes" id="UP000528608"/>
    </source>
</evidence>
<keyword evidence="2" id="KW-0813">Transport</keyword>
<feature type="transmembrane region" description="Helical" evidence="8">
    <location>
        <begin position="164"/>
        <end position="183"/>
    </location>
</feature>
<gene>
    <name evidence="10" type="ORF">FHS36_005899</name>
</gene>
<dbReference type="PANTHER" id="PTHR42718">
    <property type="entry name" value="MAJOR FACILITATOR SUPERFAMILY MULTIDRUG TRANSPORTER MFSC"/>
    <property type="match status" value="1"/>
</dbReference>
<evidence type="ECO:0000256" key="2">
    <source>
        <dbReference type="ARBA" id="ARBA00022448"/>
    </source>
</evidence>
<feature type="transmembrane region" description="Helical" evidence="8">
    <location>
        <begin position="106"/>
        <end position="128"/>
    </location>
</feature>
<dbReference type="Gene3D" id="1.20.1720.10">
    <property type="entry name" value="Multidrug resistance protein D"/>
    <property type="match status" value="1"/>
</dbReference>
<evidence type="ECO:0000256" key="5">
    <source>
        <dbReference type="ARBA" id="ARBA00022989"/>
    </source>
</evidence>
<proteinExistence type="predicted"/>
<reference evidence="10 11" key="1">
    <citation type="submission" date="2020-08" db="EMBL/GenBank/DDBJ databases">
        <title>Genomic Encyclopedia of Type Strains, Phase III (KMG-III): the genomes of soil and plant-associated and newly described type strains.</title>
        <authorList>
            <person name="Whitman W."/>
        </authorList>
    </citation>
    <scope>NUCLEOTIDE SEQUENCE [LARGE SCALE GENOMIC DNA]</scope>
    <source>
        <strain evidence="10 11">CECT 3259</strain>
    </source>
</reference>
<dbReference type="PROSITE" id="PS50850">
    <property type="entry name" value="MFS"/>
    <property type="match status" value="1"/>
</dbReference>
<feature type="domain" description="Major facilitator superfamily (MFS) profile" evidence="9">
    <location>
        <begin position="36"/>
        <end position="522"/>
    </location>
</feature>
<keyword evidence="4 8" id="KW-0812">Transmembrane</keyword>
<evidence type="ECO:0000256" key="1">
    <source>
        <dbReference type="ARBA" id="ARBA00004651"/>
    </source>
</evidence>
<keyword evidence="7" id="KW-0046">Antibiotic resistance</keyword>
<dbReference type="GO" id="GO:0005886">
    <property type="term" value="C:plasma membrane"/>
    <property type="evidence" value="ECO:0007669"/>
    <property type="project" value="UniProtKB-SubCell"/>
</dbReference>
<keyword evidence="3" id="KW-1003">Cell membrane</keyword>
<dbReference type="Proteomes" id="UP000528608">
    <property type="component" value="Unassembled WGS sequence"/>
</dbReference>
<dbReference type="CDD" id="cd17321">
    <property type="entry name" value="MFS_MMR_MDR_like"/>
    <property type="match status" value="1"/>
</dbReference>
<organism evidence="10 11">
    <name type="scientific">Streptomyces eurocidicus</name>
    <name type="common">Streptoverticillium eurocidicus</name>
    <dbReference type="NCBI Taxonomy" id="66423"/>
    <lineage>
        <taxon>Bacteria</taxon>
        <taxon>Bacillati</taxon>
        <taxon>Actinomycetota</taxon>
        <taxon>Actinomycetes</taxon>
        <taxon>Kitasatosporales</taxon>
        <taxon>Streptomycetaceae</taxon>
        <taxon>Streptomyces</taxon>
    </lineage>
</organism>
<dbReference type="InterPro" id="IPR004638">
    <property type="entry name" value="EmrB-like"/>
</dbReference>
<evidence type="ECO:0000259" key="9">
    <source>
        <dbReference type="PROSITE" id="PS50850"/>
    </source>
</evidence>
<feature type="transmembrane region" description="Helical" evidence="8">
    <location>
        <begin position="248"/>
        <end position="271"/>
    </location>
</feature>
<feature type="transmembrane region" description="Helical" evidence="8">
    <location>
        <begin position="327"/>
        <end position="348"/>
    </location>
</feature>
<dbReference type="PANTHER" id="PTHR42718:SF42">
    <property type="entry name" value="EXPORT PROTEIN"/>
    <property type="match status" value="1"/>
</dbReference>
<keyword evidence="5 8" id="KW-1133">Transmembrane helix</keyword>
<evidence type="ECO:0000256" key="8">
    <source>
        <dbReference type="SAM" id="Phobius"/>
    </source>
</evidence>
<feature type="transmembrane region" description="Helical" evidence="8">
    <location>
        <begin position="292"/>
        <end position="315"/>
    </location>
</feature>
<dbReference type="Pfam" id="PF07690">
    <property type="entry name" value="MFS_1"/>
    <property type="match status" value="1"/>
</dbReference>
<evidence type="ECO:0000256" key="4">
    <source>
        <dbReference type="ARBA" id="ARBA00022692"/>
    </source>
</evidence>
<feature type="transmembrane region" description="Helical" evidence="8">
    <location>
        <begin position="189"/>
        <end position="212"/>
    </location>
</feature>
<feature type="transmembrane region" description="Helical" evidence="8">
    <location>
        <begin position="498"/>
        <end position="518"/>
    </location>
</feature>
<feature type="transmembrane region" description="Helical" evidence="8">
    <location>
        <begin position="134"/>
        <end position="152"/>
    </location>
</feature>
<dbReference type="RefSeq" id="WP_102919596.1">
    <property type="nucleotide sequence ID" value="NZ_JACHJF010000027.1"/>
</dbReference>
<dbReference type="SUPFAM" id="SSF103473">
    <property type="entry name" value="MFS general substrate transporter"/>
    <property type="match status" value="1"/>
</dbReference>
<dbReference type="Gene3D" id="1.20.1250.20">
    <property type="entry name" value="MFS general substrate transporter like domains"/>
    <property type="match status" value="1"/>
</dbReference>
<feature type="transmembrane region" description="Helical" evidence="8">
    <location>
        <begin position="427"/>
        <end position="445"/>
    </location>
</feature>
<dbReference type="InterPro" id="IPR036259">
    <property type="entry name" value="MFS_trans_sf"/>
</dbReference>
<evidence type="ECO:0000313" key="10">
    <source>
        <dbReference type="EMBL" id="MBB5122428.1"/>
    </source>
</evidence>
<evidence type="ECO:0000256" key="6">
    <source>
        <dbReference type="ARBA" id="ARBA00023136"/>
    </source>
</evidence>
<dbReference type="AlphaFoldDB" id="A0A7W8BI80"/>
<feature type="transmembrane region" description="Helical" evidence="8">
    <location>
        <begin position="224"/>
        <end position="242"/>
    </location>
</feature>
<dbReference type="GO" id="GO:0046677">
    <property type="term" value="P:response to antibiotic"/>
    <property type="evidence" value="ECO:0007669"/>
    <property type="project" value="UniProtKB-KW"/>
</dbReference>
<dbReference type="InterPro" id="IPR020846">
    <property type="entry name" value="MFS_dom"/>
</dbReference>
<accession>A0A7W8BI80</accession>
<feature type="transmembrane region" description="Helical" evidence="8">
    <location>
        <begin position="383"/>
        <end position="406"/>
    </location>
</feature>
<dbReference type="GO" id="GO:0022857">
    <property type="term" value="F:transmembrane transporter activity"/>
    <property type="evidence" value="ECO:0007669"/>
    <property type="project" value="InterPro"/>
</dbReference>
<feature type="transmembrane region" description="Helical" evidence="8">
    <location>
        <begin position="78"/>
        <end position="94"/>
    </location>
</feature>